<organism evidence="2 3">
    <name type="scientific">Candidatus Thiomargarita nelsonii</name>
    <dbReference type="NCBI Taxonomy" id="1003181"/>
    <lineage>
        <taxon>Bacteria</taxon>
        <taxon>Pseudomonadati</taxon>
        <taxon>Pseudomonadota</taxon>
        <taxon>Gammaproteobacteria</taxon>
        <taxon>Thiotrichales</taxon>
        <taxon>Thiotrichaceae</taxon>
        <taxon>Thiomargarita</taxon>
    </lineage>
</organism>
<name>A0A176S1L6_9GAMM</name>
<feature type="non-terminal residue" evidence="2">
    <location>
        <position position="275"/>
    </location>
</feature>
<keyword evidence="3" id="KW-1185">Reference proteome</keyword>
<proteinExistence type="predicted"/>
<dbReference type="InterPro" id="IPR018891">
    <property type="entry name" value="AIPR_C"/>
</dbReference>
<dbReference type="Pfam" id="PF10592">
    <property type="entry name" value="AIPR"/>
    <property type="match status" value="1"/>
</dbReference>
<evidence type="ECO:0000259" key="1">
    <source>
        <dbReference type="Pfam" id="PF10592"/>
    </source>
</evidence>
<dbReference type="Proteomes" id="UP000076962">
    <property type="component" value="Unassembled WGS sequence"/>
</dbReference>
<comment type="caution">
    <text evidence="2">The sequence shown here is derived from an EMBL/GenBank/DDBJ whole genome shotgun (WGS) entry which is preliminary data.</text>
</comment>
<dbReference type="EMBL" id="LUTY01001358">
    <property type="protein sequence ID" value="OAD21837.1"/>
    <property type="molecule type" value="Genomic_DNA"/>
</dbReference>
<reference evidence="2 3" key="1">
    <citation type="submission" date="2016-05" db="EMBL/GenBank/DDBJ databases">
        <title>Single-cell genome of chain-forming Candidatus Thiomargarita nelsonii and comparison to other large sulfur-oxidizing bacteria.</title>
        <authorList>
            <person name="Winkel M."/>
            <person name="Salman V."/>
            <person name="Woyke T."/>
            <person name="Schulz-Vogt H."/>
            <person name="Richter M."/>
            <person name="Flood B."/>
            <person name="Bailey J."/>
            <person name="Amann R."/>
            <person name="Mussmann M."/>
        </authorList>
    </citation>
    <scope>NUCLEOTIDE SEQUENCE [LARGE SCALE GENOMIC DNA]</scope>
    <source>
        <strain evidence="2 3">THI036</strain>
    </source>
</reference>
<feature type="non-terminal residue" evidence="2">
    <location>
        <position position="1"/>
    </location>
</feature>
<evidence type="ECO:0000313" key="2">
    <source>
        <dbReference type="EMBL" id="OAD21837.1"/>
    </source>
</evidence>
<protein>
    <recommendedName>
        <fullName evidence="1">Abortive phage infection protein C-terminal domain-containing protein</fullName>
    </recommendedName>
</protein>
<feature type="domain" description="Abortive phage infection protein C-terminal" evidence="1">
    <location>
        <begin position="36"/>
        <end position="262"/>
    </location>
</feature>
<dbReference type="AlphaFoldDB" id="A0A176S1L6"/>
<accession>A0A176S1L6</accession>
<gene>
    <name evidence="2" type="ORF">THIOM_002390</name>
</gene>
<sequence length="275" mass="31959">KGKFIDEELNFKRALIGTVPVENIADLMNKYENAILKQNVRDFLGFKRSVNDGIKTTLLDPEARKNFYFLNNGITMICADLGYAPSGNKEFTLIKMLDAQIINGGQTSKALQQVLSDPKNKQQDFSESMVLVRIYKLGAKKDEELIYDITLATNSQNAITLRYLRANDSIQKKIEQGLKQYGIHYRRKRGYKRASKTDIRMEMAAEVILATKCHRPNEARFRKGLHFDKIYFQIFENKNFTIEELVFLVELFKKIESYRKNADVKLIKKYPFIPY</sequence>
<evidence type="ECO:0000313" key="3">
    <source>
        <dbReference type="Proteomes" id="UP000076962"/>
    </source>
</evidence>